<dbReference type="CDD" id="cd08504">
    <property type="entry name" value="PBP2_OppA"/>
    <property type="match status" value="1"/>
</dbReference>
<feature type="domain" description="Solute-binding protein family 5" evidence="6">
    <location>
        <begin position="76"/>
        <end position="458"/>
    </location>
</feature>
<reference evidence="7 8" key="1">
    <citation type="submission" date="2017-06" db="EMBL/GenBank/DDBJ databases">
        <authorList>
            <consortium name="Pathogen Informatics"/>
        </authorList>
    </citation>
    <scope>NUCLEOTIDE SEQUENCE [LARGE SCALE GENOMIC DNA]</scope>
    <source>
        <strain evidence="7 8">NCTC13839</strain>
    </source>
</reference>
<dbReference type="PROSITE" id="PS01040">
    <property type="entry name" value="SBP_BACTERIAL_5"/>
    <property type="match status" value="1"/>
</dbReference>
<dbReference type="RefSeq" id="WP_095089085.1">
    <property type="nucleotide sequence ID" value="NZ_BMDM01000001.1"/>
</dbReference>
<evidence type="ECO:0000313" key="7">
    <source>
        <dbReference type="EMBL" id="SNV75096.1"/>
    </source>
</evidence>
<evidence type="ECO:0000256" key="4">
    <source>
        <dbReference type="ARBA" id="ARBA00022729"/>
    </source>
</evidence>
<keyword evidence="8" id="KW-1185">Reference proteome</keyword>
<dbReference type="GO" id="GO:0030288">
    <property type="term" value="C:outer membrane-bounded periplasmic space"/>
    <property type="evidence" value="ECO:0007669"/>
    <property type="project" value="UniProtKB-ARBA"/>
</dbReference>
<dbReference type="FunFam" id="3.90.76.10:FF:000001">
    <property type="entry name" value="Oligopeptide ABC transporter substrate-binding protein"/>
    <property type="match status" value="1"/>
</dbReference>
<dbReference type="PIRSF" id="PIRSF002741">
    <property type="entry name" value="MppA"/>
    <property type="match status" value="1"/>
</dbReference>
<gene>
    <name evidence="7" type="primary">oppA_5</name>
    <name evidence="7" type="ORF">SAMEA4384403_01978</name>
</gene>
<dbReference type="Proteomes" id="UP000242084">
    <property type="component" value="Chromosome 1"/>
</dbReference>
<dbReference type="InterPro" id="IPR030678">
    <property type="entry name" value="Peptide/Ni-bd"/>
</dbReference>
<dbReference type="Gene3D" id="3.40.190.10">
    <property type="entry name" value="Periplasmic binding protein-like II"/>
    <property type="match status" value="1"/>
</dbReference>
<keyword evidence="3" id="KW-0813">Transport</keyword>
<sequence length="539" mass="61223">MKKAIKFSVYILVVVMILAGCSGNGGSKKAPKDTLRLIAPADLATLDSSLAVDAGAFEVMNATQEGLYRLDKDDKAEPAIATGDPKKSNDGKTWTFKLRKDAKWSNGEPVTAHDFVYAWRRVVNPKTASEYAYIMYDLKNAEAINKSEKKPEELGVKAIDDHTLQMTLNEELPYYKELLSFGTFMPLNEKFVEKQGSKYGTTVDKTLYSGPFVMKDWKVEDEFSLKKNKKYWDKDNVALKGIDYKVIKDEQTALNLYNNDKVDSTELSSQNVESNKDKEGFDTNLESATYYLQLNLQDNKDLQNKDLRAAIAQSIDKKSYVDHNLNDGSTPIDTFSPKKVFTNDDKQDYNKLVKPPYTYDPKKAKASLQKAKKSLGKDKIDIEFLTFDQDNAKKDAEYFKEQVEKHLPGVTLSIKQQPSKQKIALTKKGDYDIALTGWGPDYPDPMTFLDLYHSETTKGETGYDNPKYDKIINDGKTVLLKDPNKRWDELAKAEDMLLDDAIVVPLYQKGKARLTKKEVKGRIIHYVGTKEYKHVKLDR</sequence>
<dbReference type="GO" id="GO:0015833">
    <property type="term" value="P:peptide transport"/>
    <property type="evidence" value="ECO:0007669"/>
    <property type="project" value="UniProtKB-KW"/>
</dbReference>
<dbReference type="FunFam" id="3.10.105.10:FF:000001">
    <property type="entry name" value="Oligopeptide ABC transporter, oligopeptide-binding protein"/>
    <property type="match status" value="1"/>
</dbReference>
<organism evidence="7 8">
    <name type="scientific">Mammaliicoccus stepanovicii</name>
    <dbReference type="NCBI Taxonomy" id="643214"/>
    <lineage>
        <taxon>Bacteria</taxon>
        <taxon>Bacillati</taxon>
        <taxon>Bacillota</taxon>
        <taxon>Bacilli</taxon>
        <taxon>Bacillales</taxon>
        <taxon>Staphylococcaceae</taxon>
        <taxon>Mammaliicoccus</taxon>
    </lineage>
</organism>
<protein>
    <submittedName>
        <fullName evidence="7">Peptide ABC transporter substrate-binding protein</fullName>
    </submittedName>
</protein>
<dbReference type="Gene3D" id="3.10.105.10">
    <property type="entry name" value="Dipeptide-binding Protein, Domain 3"/>
    <property type="match status" value="1"/>
</dbReference>
<dbReference type="Gene3D" id="3.90.76.10">
    <property type="entry name" value="Dipeptide-binding Protein, Domain 1"/>
    <property type="match status" value="1"/>
</dbReference>
<evidence type="ECO:0000256" key="5">
    <source>
        <dbReference type="ARBA" id="ARBA00022856"/>
    </source>
</evidence>
<keyword evidence="5" id="KW-0571">Peptide transport</keyword>
<dbReference type="EMBL" id="LT906462">
    <property type="protein sequence ID" value="SNV75096.1"/>
    <property type="molecule type" value="Genomic_DNA"/>
</dbReference>
<dbReference type="OrthoDB" id="9801912at2"/>
<name>A0A239ZWM4_9STAP</name>
<dbReference type="KEGG" id="sste:SAMEA4384403_1978"/>
<dbReference type="PROSITE" id="PS51257">
    <property type="entry name" value="PROKAR_LIPOPROTEIN"/>
    <property type="match status" value="1"/>
</dbReference>
<accession>A0A239ZWM4</accession>
<comment type="similarity">
    <text evidence="2">Belongs to the bacterial solute-binding protein 5 family.</text>
</comment>
<dbReference type="GO" id="GO:1904680">
    <property type="term" value="F:peptide transmembrane transporter activity"/>
    <property type="evidence" value="ECO:0007669"/>
    <property type="project" value="TreeGrafter"/>
</dbReference>
<evidence type="ECO:0000256" key="3">
    <source>
        <dbReference type="ARBA" id="ARBA00022448"/>
    </source>
</evidence>
<proteinExistence type="inferred from homology"/>
<dbReference type="Pfam" id="PF00496">
    <property type="entry name" value="SBP_bac_5"/>
    <property type="match status" value="1"/>
</dbReference>
<evidence type="ECO:0000256" key="2">
    <source>
        <dbReference type="ARBA" id="ARBA00005695"/>
    </source>
</evidence>
<dbReference type="PANTHER" id="PTHR30290">
    <property type="entry name" value="PERIPLASMIC BINDING COMPONENT OF ABC TRANSPORTER"/>
    <property type="match status" value="1"/>
</dbReference>
<keyword evidence="5" id="KW-0653">Protein transport</keyword>
<dbReference type="SUPFAM" id="SSF53850">
    <property type="entry name" value="Periplasmic binding protein-like II"/>
    <property type="match status" value="1"/>
</dbReference>
<dbReference type="PANTHER" id="PTHR30290:SF10">
    <property type="entry name" value="PERIPLASMIC OLIGOPEPTIDE-BINDING PROTEIN-RELATED"/>
    <property type="match status" value="1"/>
</dbReference>
<evidence type="ECO:0000313" key="8">
    <source>
        <dbReference type="Proteomes" id="UP000242084"/>
    </source>
</evidence>
<dbReference type="InterPro" id="IPR039424">
    <property type="entry name" value="SBP_5"/>
</dbReference>
<evidence type="ECO:0000256" key="1">
    <source>
        <dbReference type="ARBA" id="ARBA00004193"/>
    </source>
</evidence>
<dbReference type="InterPro" id="IPR000914">
    <property type="entry name" value="SBP_5_dom"/>
</dbReference>
<dbReference type="GO" id="GO:0043190">
    <property type="term" value="C:ATP-binding cassette (ABC) transporter complex"/>
    <property type="evidence" value="ECO:0007669"/>
    <property type="project" value="InterPro"/>
</dbReference>
<dbReference type="AlphaFoldDB" id="A0A239ZWM4"/>
<dbReference type="InterPro" id="IPR023765">
    <property type="entry name" value="SBP_5_CS"/>
</dbReference>
<comment type="subcellular location">
    <subcellularLocation>
        <location evidence="1">Cell membrane</location>
        <topology evidence="1">Lipid-anchor</topology>
    </subcellularLocation>
</comment>
<keyword evidence="4" id="KW-0732">Signal</keyword>
<evidence type="ECO:0000259" key="6">
    <source>
        <dbReference type="Pfam" id="PF00496"/>
    </source>
</evidence>